<gene>
    <name evidence="2" type="ORF">Golax_014508</name>
</gene>
<reference evidence="2 3" key="1">
    <citation type="journal article" date="2019" name="Genome Biol. Evol.">
        <title>Insights into the evolution of the New World diploid cottons (Gossypium, subgenus Houzingenia) based on genome sequencing.</title>
        <authorList>
            <person name="Grover C.E."/>
            <person name="Arick M.A. 2nd"/>
            <person name="Thrash A."/>
            <person name="Conover J.L."/>
            <person name="Sanders W.S."/>
            <person name="Peterson D.G."/>
            <person name="Frelichowski J.E."/>
            <person name="Scheffler J.A."/>
            <person name="Scheffler B.E."/>
            <person name="Wendel J.F."/>
        </authorList>
    </citation>
    <scope>NUCLEOTIDE SEQUENCE [LARGE SCALE GENOMIC DNA]</scope>
    <source>
        <strain evidence="2">4</strain>
        <tissue evidence="2">Leaf</tissue>
    </source>
</reference>
<organism evidence="2 3">
    <name type="scientific">Gossypium laxum</name>
    <dbReference type="NCBI Taxonomy" id="34288"/>
    <lineage>
        <taxon>Eukaryota</taxon>
        <taxon>Viridiplantae</taxon>
        <taxon>Streptophyta</taxon>
        <taxon>Embryophyta</taxon>
        <taxon>Tracheophyta</taxon>
        <taxon>Spermatophyta</taxon>
        <taxon>Magnoliopsida</taxon>
        <taxon>eudicotyledons</taxon>
        <taxon>Gunneridae</taxon>
        <taxon>Pentapetalae</taxon>
        <taxon>rosids</taxon>
        <taxon>malvids</taxon>
        <taxon>Malvales</taxon>
        <taxon>Malvaceae</taxon>
        <taxon>Malvoideae</taxon>
        <taxon>Gossypium</taxon>
    </lineage>
</organism>
<keyword evidence="3" id="KW-1185">Reference proteome</keyword>
<evidence type="ECO:0000259" key="1">
    <source>
        <dbReference type="Pfam" id="PF14111"/>
    </source>
</evidence>
<dbReference type="AlphaFoldDB" id="A0A7J8ZUX6"/>
<sequence>MEHELADLSLDDREEEGLGVPTEVGLQLMVSEFSIVGYFLTASIVHFSAMKSTMVNVWHLVKGVQVSDLGDKHFLFKFFHRIDLERVINGAHWTFNNHLLVFHRLEMGEDSVKVPLLYVRFWVQVRPMKMKKKIIFASSSRTYVYFSCGSIWTWSMIGEEIPVENVGGKKRLRNEMGDYNTRGWRIQ</sequence>
<evidence type="ECO:0000313" key="2">
    <source>
        <dbReference type="EMBL" id="MBA0715618.1"/>
    </source>
</evidence>
<proteinExistence type="predicted"/>
<dbReference type="InterPro" id="IPR025558">
    <property type="entry name" value="DUF4283"/>
</dbReference>
<accession>A0A7J8ZUX6</accession>
<comment type="caution">
    <text evidence="2">The sequence shown here is derived from an EMBL/GenBank/DDBJ whole genome shotgun (WGS) entry which is preliminary data.</text>
</comment>
<protein>
    <recommendedName>
        <fullName evidence="1">DUF4283 domain-containing protein</fullName>
    </recommendedName>
</protein>
<dbReference type="EMBL" id="JABEZV010000007">
    <property type="protein sequence ID" value="MBA0715618.1"/>
    <property type="molecule type" value="Genomic_DNA"/>
</dbReference>
<dbReference type="PANTHER" id="PTHR31286:SF153">
    <property type="entry name" value="DUF4283 DOMAIN PROTEIN"/>
    <property type="match status" value="1"/>
</dbReference>
<dbReference type="Proteomes" id="UP000593574">
    <property type="component" value="Unassembled WGS sequence"/>
</dbReference>
<dbReference type="Pfam" id="PF14111">
    <property type="entry name" value="DUF4283"/>
    <property type="match status" value="1"/>
</dbReference>
<feature type="domain" description="DUF4283" evidence="1">
    <location>
        <begin position="33"/>
        <end position="109"/>
    </location>
</feature>
<dbReference type="PANTHER" id="PTHR31286">
    <property type="entry name" value="GLYCINE-RICH CELL WALL STRUCTURAL PROTEIN 1.8-LIKE"/>
    <property type="match status" value="1"/>
</dbReference>
<name>A0A7J8ZUX6_9ROSI</name>
<evidence type="ECO:0000313" key="3">
    <source>
        <dbReference type="Proteomes" id="UP000593574"/>
    </source>
</evidence>
<dbReference type="InterPro" id="IPR040256">
    <property type="entry name" value="At4g02000-like"/>
</dbReference>